<proteinExistence type="predicted"/>
<dbReference type="InterPro" id="IPR025354">
    <property type="entry name" value="DUF4258"/>
</dbReference>
<evidence type="ECO:0000313" key="2">
    <source>
        <dbReference type="Proteomes" id="UP000241436"/>
    </source>
</evidence>
<protein>
    <recommendedName>
        <fullName evidence="3">DUF4258 domain-containing protein</fullName>
    </recommendedName>
</protein>
<dbReference type="Proteomes" id="UP000241436">
    <property type="component" value="Unassembled WGS sequence"/>
</dbReference>
<name>A0A2T4TVC5_9BACT</name>
<dbReference type="AlphaFoldDB" id="A0A2T4TVC5"/>
<evidence type="ECO:0000313" key="1">
    <source>
        <dbReference type="EMBL" id="PTL35018.1"/>
    </source>
</evidence>
<sequence>MLPVIRDIEMAIATGRVRRRFTRDPRGTRYEIVGAAIDGRPVAIICRIKERGKLLFITTCLVE</sequence>
<dbReference type="EMBL" id="NVQC01000034">
    <property type="protein sequence ID" value="PTL35018.1"/>
    <property type="molecule type" value="Genomic_DNA"/>
</dbReference>
<accession>A0A2T4TVC5</accession>
<keyword evidence="2" id="KW-1185">Reference proteome</keyword>
<gene>
    <name evidence="1" type="ORF">CLG94_11925</name>
</gene>
<comment type="caution">
    <text evidence="1">The sequence shown here is derived from an EMBL/GenBank/DDBJ whole genome shotgun (WGS) entry which is preliminary data.</text>
</comment>
<reference evidence="1 2" key="1">
    <citation type="submission" date="2017-09" db="EMBL/GenBank/DDBJ databases">
        <title>Bloom of a denitrifying methanotroph, Candidatus Methylomirabilis limnetica, in a deep stratified lake.</title>
        <authorList>
            <person name="Graf J.S."/>
            <person name="Marchant H.K."/>
            <person name="Tienken D."/>
            <person name="Hach P.F."/>
            <person name="Brand A."/>
            <person name="Schubert C.J."/>
            <person name="Kuypers M.M."/>
            <person name="Milucka J."/>
        </authorList>
    </citation>
    <scope>NUCLEOTIDE SEQUENCE [LARGE SCALE GENOMIC DNA]</scope>
    <source>
        <strain evidence="1 2">Zug</strain>
    </source>
</reference>
<reference evidence="2" key="2">
    <citation type="journal article" date="2018" name="Environ. Microbiol.">
        <title>Bloom of a denitrifying methanotroph, 'Candidatus Methylomirabilis limnetica', in a deep stratified lake.</title>
        <authorList>
            <person name="Graf J.S."/>
            <person name="Mayr M.J."/>
            <person name="Marchant H.K."/>
            <person name="Tienken D."/>
            <person name="Hach P.F."/>
            <person name="Brand A."/>
            <person name="Schubert C.J."/>
            <person name="Kuypers M.M."/>
            <person name="Milucka J."/>
        </authorList>
    </citation>
    <scope>NUCLEOTIDE SEQUENCE [LARGE SCALE GENOMIC DNA]</scope>
    <source>
        <strain evidence="2">Zug</strain>
    </source>
</reference>
<organism evidence="1 2">
    <name type="scientific">Candidatus Methylomirabilis limnetica</name>
    <dbReference type="NCBI Taxonomy" id="2033718"/>
    <lineage>
        <taxon>Bacteria</taxon>
        <taxon>Candidatus Methylomirabilota</taxon>
        <taxon>Candidatus Methylomirabilia</taxon>
        <taxon>Candidatus Methylomirabilales</taxon>
        <taxon>Candidatus Methylomirabilaceae</taxon>
        <taxon>Candidatus Methylomirabilis</taxon>
    </lineage>
</organism>
<evidence type="ECO:0008006" key="3">
    <source>
        <dbReference type="Google" id="ProtNLM"/>
    </source>
</evidence>
<dbReference type="Pfam" id="PF14076">
    <property type="entry name" value="DUF4258"/>
    <property type="match status" value="1"/>
</dbReference>